<keyword evidence="3" id="KW-1185">Reference proteome</keyword>
<proteinExistence type="predicted"/>
<gene>
    <name evidence="2" type="ORF">G7Y89_g7278</name>
</gene>
<dbReference type="AlphaFoldDB" id="A0A8H4RIV3"/>
<evidence type="ECO:0000313" key="3">
    <source>
        <dbReference type="Proteomes" id="UP000566819"/>
    </source>
</evidence>
<dbReference type="Proteomes" id="UP000566819">
    <property type="component" value="Unassembled WGS sequence"/>
</dbReference>
<evidence type="ECO:0000313" key="2">
    <source>
        <dbReference type="EMBL" id="KAF4630857.1"/>
    </source>
</evidence>
<evidence type="ECO:0000256" key="1">
    <source>
        <dbReference type="SAM" id="MobiDB-lite"/>
    </source>
</evidence>
<dbReference type="OrthoDB" id="5425890at2759"/>
<reference evidence="2 3" key="1">
    <citation type="submission" date="2020-03" db="EMBL/GenBank/DDBJ databases">
        <title>Draft Genome Sequence of Cudoniella acicularis.</title>
        <authorList>
            <person name="Buettner E."/>
            <person name="Kellner H."/>
        </authorList>
    </citation>
    <scope>NUCLEOTIDE SEQUENCE [LARGE SCALE GENOMIC DNA]</scope>
    <source>
        <strain evidence="2 3">DSM 108380</strain>
    </source>
</reference>
<name>A0A8H4RIV3_9HELO</name>
<accession>A0A8H4RIV3</accession>
<feature type="region of interest" description="Disordered" evidence="1">
    <location>
        <begin position="164"/>
        <end position="186"/>
    </location>
</feature>
<comment type="caution">
    <text evidence="2">The sequence shown here is derived from an EMBL/GenBank/DDBJ whole genome shotgun (WGS) entry which is preliminary data.</text>
</comment>
<protein>
    <submittedName>
        <fullName evidence="2">Uncharacterized protein</fullName>
    </submittedName>
</protein>
<dbReference type="EMBL" id="JAAMPI010000503">
    <property type="protein sequence ID" value="KAF4630857.1"/>
    <property type="molecule type" value="Genomic_DNA"/>
</dbReference>
<sequence length="413" mass="47208">MLSDEILSDEILKIISEENVDTIRTHYNKKTSDHSLLEITTRPDNPPSLIFLKLRYTTQILYKIDKLCRRKVLSRDLLEGYSNLLEMSKEEFDKQFYNLAGSEYPITGETRYSNILRGKDRLEELPFYGISPPRVQEGDKLVFLFPQCYPPPINHRKAFQGSWSKLGKGSRETPSDTASEESQGDPGVLAENVYNIDETRVMLSMPGSVKVLISKFDKRDYRGARVKRISVTAIEYISGDSRYTDSKISLEWLKRIFDPETKERANKKRRILIYNSFRTPARKIAFTLKNIKAGFVAYGLFLFNPDRVLRTKVRRATKSLVLGKAKVMSYKDLEEVRVKRAKSDAAKEAKGKGKRGRKRKSAVLEVEALVVAERLELELEAITKIARTRKAASLARALSSRSSIAEDKIVPEL</sequence>
<organism evidence="2 3">
    <name type="scientific">Cudoniella acicularis</name>
    <dbReference type="NCBI Taxonomy" id="354080"/>
    <lineage>
        <taxon>Eukaryota</taxon>
        <taxon>Fungi</taxon>
        <taxon>Dikarya</taxon>
        <taxon>Ascomycota</taxon>
        <taxon>Pezizomycotina</taxon>
        <taxon>Leotiomycetes</taxon>
        <taxon>Helotiales</taxon>
        <taxon>Tricladiaceae</taxon>
        <taxon>Cudoniella</taxon>
    </lineage>
</organism>